<dbReference type="RefSeq" id="WP_189628728.1">
    <property type="nucleotide sequence ID" value="NZ_BNAG01000001.1"/>
</dbReference>
<dbReference type="SUPFAM" id="SSF53067">
    <property type="entry name" value="Actin-like ATPase domain"/>
    <property type="match status" value="1"/>
</dbReference>
<dbReference type="PANTHER" id="PTHR18964:SF174">
    <property type="entry name" value="D-ALLOSE KINASE-RELATED"/>
    <property type="match status" value="1"/>
</dbReference>
<dbReference type="PANTHER" id="PTHR18964">
    <property type="entry name" value="ROK (REPRESSOR, ORF, KINASE) FAMILY"/>
    <property type="match status" value="1"/>
</dbReference>
<protein>
    <submittedName>
        <fullName evidence="1">Sugar kinase</fullName>
    </submittedName>
</protein>
<dbReference type="Pfam" id="PF00480">
    <property type="entry name" value="ROK"/>
    <property type="match status" value="1"/>
</dbReference>
<sequence>MTKLWGIDLGGTKIEGAVLKSKNDPTPIVRKRINTEADKGYEHVLNNIKRLIDDLATEVGEKPTIIGIGTPGAIDPPTGLMKNSNSQNLNHKPFKKDLEALLGIPTRMANDANCFALAETLMGAVPDVDPEAKVVFGVIMGTGCGGGVVVNGQVINGKQGIGGEWGHNFLDASGGPCYCGKSGCTEKIISGTGLEDFYEQQTGTRKRLKEILPAARSGEDHNAVKTLDRLVHFFGLGISTIINVLDPDVIVLGGGVGNVDELYTRGVEEAAKYVFNPRMDTKIVKPKLGDSAGVFGAAFLCE</sequence>
<dbReference type="EMBL" id="BNAG01000001">
    <property type="protein sequence ID" value="GHE54408.1"/>
    <property type="molecule type" value="Genomic_DNA"/>
</dbReference>
<proteinExistence type="predicted"/>
<reference evidence="2" key="1">
    <citation type="journal article" date="2019" name="Int. J. Syst. Evol. Microbiol.">
        <title>The Global Catalogue of Microorganisms (GCM) 10K type strain sequencing project: providing services to taxonomists for standard genome sequencing and annotation.</title>
        <authorList>
            <consortium name="The Broad Institute Genomics Platform"/>
            <consortium name="The Broad Institute Genome Sequencing Center for Infectious Disease"/>
            <person name="Wu L."/>
            <person name="Ma J."/>
        </authorList>
    </citation>
    <scope>NUCLEOTIDE SEQUENCE [LARGE SCALE GENOMIC DNA]</scope>
    <source>
        <strain evidence="2">CGMCC 1.15111</strain>
    </source>
</reference>
<evidence type="ECO:0000313" key="2">
    <source>
        <dbReference type="Proteomes" id="UP000658258"/>
    </source>
</evidence>
<gene>
    <name evidence="1" type="ORF">GCM10011340_06280</name>
</gene>
<dbReference type="InterPro" id="IPR049874">
    <property type="entry name" value="ROK_cs"/>
</dbReference>
<dbReference type="Gene3D" id="3.30.420.40">
    <property type="match status" value="2"/>
</dbReference>
<accession>A0ABQ3I121</accession>
<dbReference type="GO" id="GO:0016301">
    <property type="term" value="F:kinase activity"/>
    <property type="evidence" value="ECO:0007669"/>
    <property type="project" value="UniProtKB-KW"/>
</dbReference>
<dbReference type="InterPro" id="IPR043129">
    <property type="entry name" value="ATPase_NBD"/>
</dbReference>
<dbReference type="PROSITE" id="PS01125">
    <property type="entry name" value="ROK"/>
    <property type="match status" value="1"/>
</dbReference>
<dbReference type="InterPro" id="IPR000600">
    <property type="entry name" value="ROK"/>
</dbReference>
<name>A0ABQ3I121_9BACT</name>
<dbReference type="Proteomes" id="UP000658258">
    <property type="component" value="Unassembled WGS sequence"/>
</dbReference>
<comment type="caution">
    <text evidence="1">The sequence shown here is derived from an EMBL/GenBank/DDBJ whole genome shotgun (WGS) entry which is preliminary data.</text>
</comment>
<keyword evidence="2" id="KW-1185">Reference proteome</keyword>
<evidence type="ECO:0000313" key="1">
    <source>
        <dbReference type="EMBL" id="GHE54408.1"/>
    </source>
</evidence>
<organism evidence="1 2">
    <name type="scientific">Roseivirga thermotolerans</name>
    <dbReference type="NCBI Taxonomy" id="1758176"/>
    <lineage>
        <taxon>Bacteria</taxon>
        <taxon>Pseudomonadati</taxon>
        <taxon>Bacteroidota</taxon>
        <taxon>Cytophagia</taxon>
        <taxon>Cytophagales</taxon>
        <taxon>Roseivirgaceae</taxon>
        <taxon>Roseivirga</taxon>
    </lineage>
</organism>
<keyword evidence="1" id="KW-0418">Kinase</keyword>
<keyword evidence="1" id="KW-0808">Transferase</keyword>